<dbReference type="HOGENOM" id="CLU_798911_0_0_10"/>
<sequence length="347" mass="38257">MAVIPAWALSDTNNTHHTICYIPVEDETTLSAGDKLIIVDLEHDSKHVMGAQNTRNNRKSITVSLDGRVIRDIKTGSVLTLGGTPNFWTLHDGTGYLSSVSNTQNALKVVSQVQPAAKAVIHINEKGHARISFKQYERRYLSYNYRYELFSCYADFSEPVHLFRQSVCDVDIDASGCMGYRCSEPLDFSKTQGIAAYILVTRGTDGIALQEVKRVPANTGVILKGTAGTHYLFASNGTTDDIARNLLHATSEEIINTDDHVYIPDTRTGVTGLYRLSRGETIPANSIYVILESGTKDFYPFNVSTGIATVKNDATPQDVYTVSGMKICPNKMQQGIYIVNHRKVLAP</sequence>
<comment type="caution">
    <text evidence="1">The sequence shown here is derived from an EMBL/GenBank/DDBJ whole genome shotgun (WGS) entry which is preliminary data.</text>
</comment>
<proteinExistence type="predicted"/>
<organism evidence="1 2">
    <name type="scientific">Hoylesella marshii DSM 16973 = JCM 13450</name>
    <dbReference type="NCBI Taxonomy" id="862515"/>
    <lineage>
        <taxon>Bacteria</taxon>
        <taxon>Pseudomonadati</taxon>
        <taxon>Bacteroidota</taxon>
        <taxon>Bacteroidia</taxon>
        <taxon>Bacteroidales</taxon>
        <taxon>Prevotellaceae</taxon>
        <taxon>Hoylesella</taxon>
    </lineage>
</organism>
<keyword evidence="2" id="KW-1185">Reference proteome</keyword>
<reference evidence="1" key="1">
    <citation type="submission" date="2010-07" db="EMBL/GenBank/DDBJ databases">
        <authorList>
            <person name="Muzny D."/>
            <person name="Qin X."/>
            <person name="Deng J."/>
            <person name="Jiang H."/>
            <person name="Liu Y."/>
            <person name="Qu J."/>
            <person name="Song X.-Z."/>
            <person name="Zhang L."/>
            <person name="Thornton R."/>
            <person name="Coyle M."/>
            <person name="Francisco L."/>
            <person name="Jackson L."/>
            <person name="Javaid M."/>
            <person name="Korchina V."/>
            <person name="Kovar C."/>
            <person name="Mata R."/>
            <person name="Mathew T."/>
            <person name="Ngo R."/>
            <person name="Nguyen L."/>
            <person name="Nguyen N."/>
            <person name="Okwuonu G."/>
            <person name="Ongeri F."/>
            <person name="Pham C."/>
            <person name="Simmons D."/>
            <person name="Wilczek-Boney K."/>
            <person name="Hale W."/>
            <person name="Jakkamsetti A."/>
            <person name="Pham P."/>
            <person name="Ruth R."/>
            <person name="San Lucas F."/>
            <person name="Warren J."/>
            <person name="Zhang J."/>
            <person name="Zhao Z."/>
            <person name="Zhou C."/>
            <person name="Zhu D."/>
            <person name="Lee S."/>
            <person name="Bess C."/>
            <person name="Blankenburg K."/>
            <person name="Forbes L."/>
            <person name="Fu Q."/>
            <person name="Gubbala S."/>
            <person name="Hirani K."/>
            <person name="Jayaseelan J.C."/>
            <person name="Lara F."/>
            <person name="Munidasa M."/>
            <person name="Palculict T."/>
            <person name="Patil S."/>
            <person name="Pu L.-L."/>
            <person name="Saada N."/>
            <person name="Tang L."/>
            <person name="Weissenberger G."/>
            <person name="Zhu Y."/>
            <person name="Hemphill L."/>
            <person name="Shang Y."/>
            <person name="Youmans B."/>
            <person name="Ayvaz T."/>
            <person name="Ross M."/>
            <person name="Santibanez J."/>
            <person name="Aqrawi P."/>
            <person name="Gross S."/>
            <person name="Joshi V."/>
            <person name="Fowler G."/>
            <person name="Nazareth L."/>
            <person name="Reid J."/>
            <person name="Worley K."/>
            <person name="Petrosino J."/>
            <person name="Highlander S."/>
            <person name="Gibbs R."/>
        </authorList>
    </citation>
    <scope>NUCLEOTIDE SEQUENCE [LARGE SCALE GENOMIC DNA]</scope>
    <source>
        <strain evidence="1">DSM 16973</strain>
    </source>
</reference>
<accession>E0NRP5</accession>
<gene>
    <name evidence="1" type="ORF">HMPREF0658_0846</name>
</gene>
<dbReference type="Proteomes" id="UP000004394">
    <property type="component" value="Unassembled WGS sequence"/>
</dbReference>
<dbReference type="AlphaFoldDB" id="E0NRP5"/>
<evidence type="ECO:0000313" key="2">
    <source>
        <dbReference type="Proteomes" id="UP000004394"/>
    </source>
</evidence>
<name>E0NRP5_9BACT</name>
<evidence type="ECO:0000313" key="1">
    <source>
        <dbReference type="EMBL" id="EFM02183.1"/>
    </source>
</evidence>
<dbReference type="EMBL" id="AEEI01000027">
    <property type="protein sequence ID" value="EFM02183.1"/>
    <property type="molecule type" value="Genomic_DNA"/>
</dbReference>
<protein>
    <submittedName>
        <fullName evidence="1">Uncharacterized protein</fullName>
    </submittedName>
</protein>
<dbReference type="BioCyc" id="PMAR862515-HMP:GMOO-860-MONOMER"/>